<feature type="transmembrane region" description="Helical" evidence="8">
    <location>
        <begin position="175"/>
        <end position="196"/>
    </location>
</feature>
<keyword evidence="3" id="KW-1003">Cell membrane</keyword>
<feature type="transmembrane region" description="Helical" evidence="8">
    <location>
        <begin position="281"/>
        <end position="300"/>
    </location>
</feature>
<keyword evidence="7 8" id="KW-0472">Membrane</keyword>
<dbReference type="Proteomes" id="UP000440096">
    <property type="component" value="Unassembled WGS sequence"/>
</dbReference>
<evidence type="ECO:0000313" key="9">
    <source>
        <dbReference type="EMBL" id="MTD52906.1"/>
    </source>
</evidence>
<evidence type="ECO:0000256" key="3">
    <source>
        <dbReference type="ARBA" id="ARBA00022475"/>
    </source>
</evidence>
<comment type="subcellular location">
    <subcellularLocation>
        <location evidence="1">Cell membrane</location>
        <topology evidence="1">Multi-pass membrane protein</topology>
    </subcellularLocation>
</comment>
<feature type="transmembrane region" description="Helical" evidence="8">
    <location>
        <begin position="225"/>
        <end position="244"/>
    </location>
</feature>
<keyword evidence="6 8" id="KW-1133">Transmembrane helix</keyword>
<evidence type="ECO:0000256" key="6">
    <source>
        <dbReference type="ARBA" id="ARBA00022989"/>
    </source>
</evidence>
<dbReference type="PANTHER" id="PTHR32196">
    <property type="entry name" value="ABC TRANSPORTER PERMEASE PROTEIN YPHD-RELATED-RELATED"/>
    <property type="match status" value="1"/>
</dbReference>
<dbReference type="EMBL" id="WMBA01000003">
    <property type="protein sequence ID" value="MTD52906.1"/>
    <property type="molecule type" value="Genomic_DNA"/>
</dbReference>
<evidence type="ECO:0000256" key="1">
    <source>
        <dbReference type="ARBA" id="ARBA00004651"/>
    </source>
</evidence>
<accession>A0A6N7Z2I5</accession>
<proteinExistence type="predicted"/>
<reference evidence="9 10" key="1">
    <citation type="submission" date="2019-11" db="EMBL/GenBank/DDBJ databases">
        <title>Draft genome of Amycolatopsis RM579.</title>
        <authorList>
            <person name="Duangmal K."/>
            <person name="Mingma R."/>
        </authorList>
    </citation>
    <scope>NUCLEOTIDE SEQUENCE [LARGE SCALE GENOMIC DNA]</scope>
    <source>
        <strain evidence="9 10">RM579</strain>
    </source>
</reference>
<dbReference type="GO" id="GO:0005886">
    <property type="term" value="C:plasma membrane"/>
    <property type="evidence" value="ECO:0007669"/>
    <property type="project" value="UniProtKB-SubCell"/>
</dbReference>
<dbReference type="Pfam" id="PF02653">
    <property type="entry name" value="BPD_transp_2"/>
    <property type="match status" value="1"/>
</dbReference>
<dbReference type="InterPro" id="IPR001851">
    <property type="entry name" value="ABC_transp_permease"/>
</dbReference>
<dbReference type="GO" id="GO:0022857">
    <property type="term" value="F:transmembrane transporter activity"/>
    <property type="evidence" value="ECO:0007669"/>
    <property type="project" value="InterPro"/>
</dbReference>
<keyword evidence="10" id="KW-1185">Reference proteome</keyword>
<feature type="transmembrane region" description="Helical" evidence="8">
    <location>
        <begin position="26"/>
        <end position="45"/>
    </location>
</feature>
<evidence type="ECO:0000256" key="7">
    <source>
        <dbReference type="ARBA" id="ARBA00023136"/>
    </source>
</evidence>
<feature type="transmembrane region" description="Helical" evidence="8">
    <location>
        <begin position="256"/>
        <end position="274"/>
    </location>
</feature>
<dbReference type="OrthoDB" id="3676653at2"/>
<feature type="transmembrane region" description="Helical" evidence="8">
    <location>
        <begin position="107"/>
        <end position="130"/>
    </location>
</feature>
<name>A0A6N7Z2I5_9PSEU</name>
<sequence>MAAATKNRASGHGRTARIVTRSTEQFGLPVLFALMVLFFATYSMSRRAFTSSENINNILAGQSVTGIIALGMVIPLAAGYFDVSIAAIAGVTNVAAGSIIVEHGQSIWTGMLAALVLGGLIGAVNGVLVAYFKVNGLIVTLGSYTVLGGVVTWYTKGASISGVPGSLGNWGSEKWLGIPRPFWLLAVVGLIIWYGLMHTPFGRQFEAVGSNEAAARLVGIRVERLVFCSFVLAGLIAGIAGILLTSRSGGADPTAGPSYLFPALAAVFLGATTIRPGKYNVWGTILGIFFVAVGVTGFTLIGADAWVTPVFDGGVLIVAVFISTVVGRRRAGHAVAVVPKPDEPVPVSEADSVTAEA</sequence>
<organism evidence="9 10">
    <name type="scientific">Amycolatopsis pithecellobii</name>
    <dbReference type="NCBI Taxonomy" id="664692"/>
    <lineage>
        <taxon>Bacteria</taxon>
        <taxon>Bacillati</taxon>
        <taxon>Actinomycetota</taxon>
        <taxon>Actinomycetes</taxon>
        <taxon>Pseudonocardiales</taxon>
        <taxon>Pseudonocardiaceae</taxon>
        <taxon>Amycolatopsis</taxon>
    </lineage>
</organism>
<dbReference type="PANTHER" id="PTHR32196:SF21">
    <property type="entry name" value="ABC TRANSPORTER PERMEASE PROTEIN YPHD-RELATED"/>
    <property type="match status" value="1"/>
</dbReference>
<gene>
    <name evidence="9" type="ORF">GKO32_02795</name>
</gene>
<keyword evidence="4" id="KW-0997">Cell inner membrane</keyword>
<feature type="transmembrane region" description="Helical" evidence="8">
    <location>
        <begin position="306"/>
        <end position="326"/>
    </location>
</feature>
<keyword evidence="5 8" id="KW-0812">Transmembrane</keyword>
<evidence type="ECO:0000256" key="8">
    <source>
        <dbReference type="SAM" id="Phobius"/>
    </source>
</evidence>
<feature type="transmembrane region" description="Helical" evidence="8">
    <location>
        <begin position="57"/>
        <end position="76"/>
    </location>
</feature>
<evidence type="ECO:0000256" key="5">
    <source>
        <dbReference type="ARBA" id="ARBA00022692"/>
    </source>
</evidence>
<dbReference type="AlphaFoldDB" id="A0A6N7Z2I5"/>
<dbReference type="CDD" id="cd06579">
    <property type="entry name" value="TM_PBP1_transp_AraH_like"/>
    <property type="match status" value="1"/>
</dbReference>
<feature type="transmembrane region" description="Helical" evidence="8">
    <location>
        <begin position="137"/>
        <end position="155"/>
    </location>
</feature>
<evidence type="ECO:0000256" key="2">
    <source>
        <dbReference type="ARBA" id="ARBA00022448"/>
    </source>
</evidence>
<evidence type="ECO:0000256" key="4">
    <source>
        <dbReference type="ARBA" id="ARBA00022519"/>
    </source>
</evidence>
<comment type="caution">
    <text evidence="9">The sequence shown here is derived from an EMBL/GenBank/DDBJ whole genome shotgun (WGS) entry which is preliminary data.</text>
</comment>
<protein>
    <submittedName>
        <fullName evidence="9">ABC transporter permease</fullName>
    </submittedName>
</protein>
<evidence type="ECO:0000313" key="10">
    <source>
        <dbReference type="Proteomes" id="UP000440096"/>
    </source>
</evidence>
<feature type="transmembrane region" description="Helical" evidence="8">
    <location>
        <begin position="83"/>
        <end position="101"/>
    </location>
</feature>
<keyword evidence="2" id="KW-0813">Transport</keyword>